<evidence type="ECO:0000313" key="8">
    <source>
        <dbReference type="EMBL" id="MCB8883452.1"/>
    </source>
</evidence>
<dbReference type="Gene3D" id="2.30.30.110">
    <property type="match status" value="1"/>
</dbReference>
<dbReference type="Pfam" id="PF01845">
    <property type="entry name" value="CcdB"/>
    <property type="match status" value="1"/>
</dbReference>
<keyword evidence="9" id="KW-1185">Reference proteome</keyword>
<evidence type="ECO:0000256" key="3">
    <source>
        <dbReference type="ARBA" id="ARBA00022491"/>
    </source>
</evidence>
<evidence type="ECO:0000313" key="9">
    <source>
        <dbReference type="Proteomes" id="UP000721844"/>
    </source>
</evidence>
<dbReference type="EMBL" id="JAESVA010000013">
    <property type="protein sequence ID" value="MCB8883452.1"/>
    <property type="molecule type" value="Genomic_DNA"/>
</dbReference>
<evidence type="ECO:0000256" key="2">
    <source>
        <dbReference type="ARBA" id="ARBA00015075"/>
    </source>
</evidence>
<keyword evidence="4" id="KW-0805">Transcription regulation</keyword>
<dbReference type="AlphaFoldDB" id="A0A963Z7T5"/>
<dbReference type="GO" id="GO:0006276">
    <property type="term" value="P:plasmid maintenance"/>
    <property type="evidence" value="ECO:0007669"/>
    <property type="project" value="InterPro"/>
</dbReference>
<dbReference type="SUPFAM" id="SSF50118">
    <property type="entry name" value="Cell growth inhibitor/plasmid maintenance toxic component"/>
    <property type="match status" value="1"/>
</dbReference>
<dbReference type="Proteomes" id="UP000721844">
    <property type="component" value="Unassembled WGS sequence"/>
</dbReference>
<dbReference type="InterPro" id="IPR011067">
    <property type="entry name" value="Plasmid_toxin/cell-grow_inhib"/>
</dbReference>
<keyword evidence="3" id="KW-0678">Repressor</keyword>
<reference evidence="8 9" key="1">
    <citation type="journal article" date="2021" name="Microorganisms">
        <title>Acidisoma silvae sp. nov. and Acidisomacellulosilytica sp. nov., Two Acidophilic Bacteria Isolated from Decaying Wood, Hydrolyzing Cellulose and Producing Poly-3-hydroxybutyrate.</title>
        <authorList>
            <person name="Mieszkin S."/>
            <person name="Pouder E."/>
            <person name="Uroz S."/>
            <person name="Simon-Colin C."/>
            <person name="Alain K."/>
        </authorList>
    </citation>
    <scope>NUCLEOTIDE SEQUENCE [LARGE SCALE GENOMIC DNA]</scope>
    <source>
        <strain evidence="8 9">HW T5.17</strain>
    </source>
</reference>
<dbReference type="GO" id="GO:0008657">
    <property type="term" value="F:DNA topoisomerase type II (double strand cut, ATP-hydrolyzing) inhibitor activity"/>
    <property type="evidence" value="ECO:0007669"/>
    <property type="project" value="InterPro"/>
</dbReference>
<sequence>MARFDIHPMPREGRAGFLLDVQANLLQDLSTRVVIPLLPVALAPQGAGDLNPTFDIQGRPYRMMTQFLASVPLRDLGKPVLSLIARSDDISRALDLLLIGF</sequence>
<evidence type="ECO:0000256" key="5">
    <source>
        <dbReference type="ARBA" id="ARBA00023163"/>
    </source>
</evidence>
<comment type="caution">
    <text evidence="8">The sequence shown here is derived from an EMBL/GenBank/DDBJ whole genome shotgun (WGS) entry which is preliminary data.</text>
</comment>
<protein>
    <recommendedName>
        <fullName evidence="2">Toxin CcdB</fullName>
    </recommendedName>
    <alternativeName>
        <fullName evidence="7">Cytotoxic protein CcdB</fullName>
    </alternativeName>
    <alternativeName>
        <fullName evidence="6">Protein LetD</fullName>
    </alternativeName>
</protein>
<evidence type="ECO:0000256" key="6">
    <source>
        <dbReference type="ARBA" id="ARBA00029628"/>
    </source>
</evidence>
<proteinExistence type="inferred from homology"/>
<evidence type="ECO:0000256" key="7">
    <source>
        <dbReference type="ARBA" id="ARBA00033135"/>
    </source>
</evidence>
<gene>
    <name evidence="8" type="ORF">ACELLULO517_24605</name>
</gene>
<keyword evidence="5" id="KW-0804">Transcription</keyword>
<dbReference type="RefSeq" id="WP_227310106.1">
    <property type="nucleotide sequence ID" value="NZ_JAESVA010000013.1"/>
</dbReference>
<comment type="similarity">
    <text evidence="1">Belongs to the CcdB toxin family.</text>
</comment>
<name>A0A963Z7T5_9PROT</name>
<evidence type="ECO:0000256" key="1">
    <source>
        <dbReference type="ARBA" id="ARBA00005230"/>
    </source>
</evidence>
<evidence type="ECO:0000256" key="4">
    <source>
        <dbReference type="ARBA" id="ARBA00023015"/>
    </source>
</evidence>
<dbReference type="InterPro" id="IPR002712">
    <property type="entry name" value="CcdB"/>
</dbReference>
<accession>A0A963Z7T5</accession>
<organism evidence="8 9">
    <name type="scientific">Acidisoma cellulosilyticum</name>
    <dbReference type="NCBI Taxonomy" id="2802395"/>
    <lineage>
        <taxon>Bacteria</taxon>
        <taxon>Pseudomonadati</taxon>
        <taxon>Pseudomonadota</taxon>
        <taxon>Alphaproteobacteria</taxon>
        <taxon>Acetobacterales</taxon>
        <taxon>Acidocellaceae</taxon>
        <taxon>Acidisoma</taxon>
    </lineage>
</organism>